<proteinExistence type="predicted"/>
<protein>
    <submittedName>
        <fullName evidence="1">Uncharacterized protein</fullName>
    </submittedName>
</protein>
<evidence type="ECO:0000313" key="1">
    <source>
        <dbReference type="EMBL" id="HHY26424.1"/>
    </source>
</evidence>
<sequence>MKTQENHQYELISQNTALGETLIKLSKAKMILDIWIQDYGFPSNPNLNDAVAWMGSKSGEQTREEVNSVKWYLEYDLIYGLIDIVHDYVYESKKILENALEKKGA</sequence>
<gene>
    <name evidence="1" type="ORF">GX523_06695</name>
</gene>
<comment type="caution">
    <text evidence="1">The sequence shown here is derived from an EMBL/GenBank/DDBJ whole genome shotgun (WGS) entry which is preliminary data.</text>
</comment>
<evidence type="ECO:0000313" key="2">
    <source>
        <dbReference type="Proteomes" id="UP000553059"/>
    </source>
</evidence>
<accession>A0A7C6Z3U1</accession>
<reference evidence="1 2" key="1">
    <citation type="journal article" date="2020" name="Biotechnol. Biofuels">
        <title>New insights from the biogas microbiome by comprehensive genome-resolved metagenomics of nearly 1600 species originating from multiple anaerobic digesters.</title>
        <authorList>
            <person name="Campanaro S."/>
            <person name="Treu L."/>
            <person name="Rodriguez-R L.M."/>
            <person name="Kovalovszki A."/>
            <person name="Ziels R.M."/>
            <person name="Maus I."/>
            <person name="Zhu X."/>
            <person name="Kougias P.G."/>
            <person name="Basile A."/>
            <person name="Luo G."/>
            <person name="Schluter A."/>
            <person name="Konstantinidis K.T."/>
            <person name="Angelidaki I."/>
        </authorList>
    </citation>
    <scope>NUCLEOTIDE SEQUENCE [LARGE SCALE GENOMIC DNA]</scope>
    <source>
        <strain evidence="1">AS05jafATM_4</strain>
    </source>
</reference>
<name>A0A7C6Z3U1_9FIRM</name>
<organism evidence="1 2">
    <name type="scientific">Desulfitobacterium dehalogenans</name>
    <dbReference type="NCBI Taxonomy" id="36854"/>
    <lineage>
        <taxon>Bacteria</taxon>
        <taxon>Bacillati</taxon>
        <taxon>Bacillota</taxon>
        <taxon>Clostridia</taxon>
        <taxon>Eubacteriales</taxon>
        <taxon>Desulfitobacteriaceae</taxon>
        <taxon>Desulfitobacterium</taxon>
    </lineage>
</organism>
<dbReference type="AlphaFoldDB" id="A0A7C6Z3U1"/>
<dbReference type="Proteomes" id="UP000553059">
    <property type="component" value="Unassembled WGS sequence"/>
</dbReference>
<dbReference type="EMBL" id="DUTF01000150">
    <property type="protein sequence ID" value="HHY26424.1"/>
    <property type="molecule type" value="Genomic_DNA"/>
</dbReference>